<evidence type="ECO:0000313" key="14">
    <source>
        <dbReference type="Proteomes" id="UP001175271"/>
    </source>
</evidence>
<dbReference type="SMART" id="SM00252">
    <property type="entry name" value="SH2"/>
    <property type="match status" value="1"/>
</dbReference>
<dbReference type="Proteomes" id="UP001175271">
    <property type="component" value="Unassembled WGS sequence"/>
</dbReference>
<dbReference type="InterPro" id="IPR035849">
    <property type="entry name" value="Fes/Fps/Fer_SH2"/>
</dbReference>
<evidence type="ECO:0000256" key="7">
    <source>
        <dbReference type="PROSITE-ProRule" id="PRU00191"/>
    </source>
</evidence>
<comment type="catalytic activity">
    <reaction evidence="6 9">
        <text>L-tyrosyl-[protein] + ATP = O-phospho-L-tyrosyl-[protein] + ADP + H(+)</text>
        <dbReference type="Rhea" id="RHEA:10596"/>
        <dbReference type="Rhea" id="RHEA-COMP:10136"/>
        <dbReference type="Rhea" id="RHEA-COMP:20101"/>
        <dbReference type="ChEBI" id="CHEBI:15378"/>
        <dbReference type="ChEBI" id="CHEBI:30616"/>
        <dbReference type="ChEBI" id="CHEBI:46858"/>
        <dbReference type="ChEBI" id="CHEBI:61978"/>
        <dbReference type="ChEBI" id="CHEBI:456216"/>
        <dbReference type="EC" id="2.7.10.2"/>
    </reaction>
</comment>
<dbReference type="SUPFAM" id="SSF55550">
    <property type="entry name" value="SH2 domain"/>
    <property type="match status" value="1"/>
</dbReference>
<evidence type="ECO:0000256" key="4">
    <source>
        <dbReference type="ARBA" id="ARBA00022840"/>
    </source>
</evidence>
<feature type="domain" description="SH2" evidence="11">
    <location>
        <begin position="17"/>
        <end position="117"/>
    </location>
</feature>
<dbReference type="InterPro" id="IPR001245">
    <property type="entry name" value="Ser-Thr/Tyr_kinase_cat_dom"/>
</dbReference>
<dbReference type="PROSITE" id="PS50011">
    <property type="entry name" value="PROTEIN_KINASE_DOM"/>
    <property type="match status" value="1"/>
</dbReference>
<feature type="compositionally biased region" description="Low complexity" evidence="10">
    <location>
        <begin position="393"/>
        <end position="403"/>
    </location>
</feature>
<evidence type="ECO:0000256" key="8">
    <source>
        <dbReference type="PROSITE-ProRule" id="PRU10141"/>
    </source>
</evidence>
<evidence type="ECO:0000256" key="5">
    <source>
        <dbReference type="ARBA" id="ARBA00023137"/>
    </source>
</evidence>
<keyword evidence="14" id="KW-1185">Reference proteome</keyword>
<evidence type="ECO:0000256" key="2">
    <source>
        <dbReference type="ARBA" id="ARBA00022741"/>
    </source>
</evidence>
<dbReference type="InterPro" id="IPR017441">
    <property type="entry name" value="Protein_kinase_ATP_BS"/>
</dbReference>
<feature type="binding site" evidence="8">
    <location>
        <position position="161"/>
    </location>
    <ligand>
        <name>ATP</name>
        <dbReference type="ChEBI" id="CHEBI:30616"/>
    </ligand>
</feature>
<dbReference type="InterPro" id="IPR050198">
    <property type="entry name" value="Non-receptor_tyrosine_kinases"/>
</dbReference>
<evidence type="ECO:0000256" key="10">
    <source>
        <dbReference type="SAM" id="MobiDB-lite"/>
    </source>
</evidence>
<reference evidence="13" key="1">
    <citation type="submission" date="2023-06" db="EMBL/GenBank/DDBJ databases">
        <title>Genomic analysis of the entomopathogenic nematode Steinernema hermaphroditum.</title>
        <authorList>
            <person name="Schwarz E.M."/>
            <person name="Heppert J.K."/>
            <person name="Baniya A."/>
            <person name="Schwartz H.T."/>
            <person name="Tan C.-H."/>
            <person name="Antoshechkin I."/>
            <person name="Sternberg P.W."/>
            <person name="Goodrich-Blair H."/>
            <person name="Dillman A.R."/>
        </authorList>
    </citation>
    <scope>NUCLEOTIDE SEQUENCE</scope>
    <source>
        <strain evidence="13">PS9179</strain>
        <tissue evidence="13">Whole animal</tissue>
    </source>
</reference>
<dbReference type="Pfam" id="PF07714">
    <property type="entry name" value="PK_Tyr_Ser-Thr"/>
    <property type="match status" value="1"/>
</dbReference>
<dbReference type="SUPFAM" id="SSF56112">
    <property type="entry name" value="Protein kinase-like (PK-like)"/>
    <property type="match status" value="1"/>
</dbReference>
<evidence type="ECO:0000313" key="13">
    <source>
        <dbReference type="EMBL" id="KAK0409298.1"/>
    </source>
</evidence>
<evidence type="ECO:0000259" key="11">
    <source>
        <dbReference type="PROSITE" id="PS50001"/>
    </source>
</evidence>
<feature type="region of interest" description="Disordered" evidence="10">
    <location>
        <begin position="390"/>
        <end position="432"/>
    </location>
</feature>
<keyword evidence="7" id="KW-0727">SH2 domain</keyword>
<keyword evidence="1 9" id="KW-0808">Transferase</keyword>
<dbReference type="InterPro" id="IPR000719">
    <property type="entry name" value="Prot_kinase_dom"/>
</dbReference>
<dbReference type="FunFam" id="3.30.200.20:FF:000518">
    <property type="entry name" value="Tyrosine-protein kinase"/>
    <property type="match status" value="1"/>
</dbReference>
<evidence type="ECO:0000256" key="3">
    <source>
        <dbReference type="ARBA" id="ARBA00022777"/>
    </source>
</evidence>
<sequence>MTTRTSTSGTGVEDEEWYHGLLPREDLAYLMRNSGDFLVRTSEPKAGTERQLVISIMVNDPKMPIRHVIILRSPKGQYTIDADGVLTFSAVTDLIAHYEENHISVLKNCEAFLVTPIRRQQWELRHDDVQLVQKLGEGAFGDVHRGVLRLPMNRSVDVAVKLAKMTEMTKEKIKEIMKEARLMRYYDHPNVVRLYGVVVEAEPLMIVMEFVNGGALNEYLRKSTASTDEKLKNMTTQAAWGLEYLHSKQCIHCDIAARNCLYANGNTVKISDFGLSREGKAYRMTQARRVPIKWLAPETLTSLTYTAKSDVWSYGVMVWEIFANGMEPYQGMSSVQASEKVISGYKMSMPTETPDAVVELVVENCWAMNPERRYTMAQVARALEAITTCAQPSSSQSVSGSSKTKSKMPPIQKEKPGSRRGKRSHRRRSKKK</sequence>
<name>A0AA39HNT5_9BILA</name>
<dbReference type="InterPro" id="IPR011009">
    <property type="entry name" value="Kinase-like_dom_sf"/>
</dbReference>
<protein>
    <recommendedName>
        <fullName evidence="9">Tyrosine-protein kinase</fullName>
        <ecNumber evidence="9">2.7.10.2</ecNumber>
    </recommendedName>
</protein>
<dbReference type="PRINTS" id="PR00109">
    <property type="entry name" value="TYRKINASE"/>
</dbReference>
<dbReference type="InterPro" id="IPR008266">
    <property type="entry name" value="Tyr_kinase_AS"/>
</dbReference>
<dbReference type="PROSITE" id="PS00109">
    <property type="entry name" value="PROTEIN_KINASE_TYR"/>
    <property type="match status" value="1"/>
</dbReference>
<dbReference type="EMBL" id="JAUCMV010000003">
    <property type="protein sequence ID" value="KAK0409298.1"/>
    <property type="molecule type" value="Genomic_DNA"/>
</dbReference>
<evidence type="ECO:0000256" key="9">
    <source>
        <dbReference type="RuleBase" id="RU362096"/>
    </source>
</evidence>
<dbReference type="Gene3D" id="3.30.505.10">
    <property type="entry name" value="SH2 domain"/>
    <property type="match status" value="1"/>
</dbReference>
<keyword evidence="2 8" id="KW-0547">Nucleotide-binding</keyword>
<dbReference type="InterPro" id="IPR036860">
    <property type="entry name" value="SH2_dom_sf"/>
</dbReference>
<dbReference type="PANTHER" id="PTHR24418">
    <property type="entry name" value="TYROSINE-PROTEIN KINASE"/>
    <property type="match status" value="1"/>
</dbReference>
<dbReference type="GO" id="GO:0004715">
    <property type="term" value="F:non-membrane spanning protein tyrosine kinase activity"/>
    <property type="evidence" value="ECO:0007669"/>
    <property type="project" value="UniProtKB-EC"/>
</dbReference>
<keyword evidence="3 9" id="KW-0418">Kinase</keyword>
<proteinExistence type="inferred from homology"/>
<evidence type="ECO:0000256" key="1">
    <source>
        <dbReference type="ARBA" id="ARBA00022679"/>
    </source>
</evidence>
<feature type="domain" description="Protein kinase" evidence="12">
    <location>
        <begin position="129"/>
        <end position="386"/>
    </location>
</feature>
<dbReference type="PROSITE" id="PS50001">
    <property type="entry name" value="SH2"/>
    <property type="match status" value="1"/>
</dbReference>
<dbReference type="Gene3D" id="1.10.510.10">
    <property type="entry name" value="Transferase(Phosphotransferase) domain 1"/>
    <property type="match status" value="1"/>
</dbReference>
<gene>
    <name evidence="13" type="ORF">QR680_004461</name>
</gene>
<dbReference type="CDD" id="cd10361">
    <property type="entry name" value="SH2_Fps_family"/>
    <property type="match status" value="1"/>
</dbReference>
<organism evidence="13 14">
    <name type="scientific">Steinernema hermaphroditum</name>
    <dbReference type="NCBI Taxonomy" id="289476"/>
    <lineage>
        <taxon>Eukaryota</taxon>
        <taxon>Metazoa</taxon>
        <taxon>Ecdysozoa</taxon>
        <taxon>Nematoda</taxon>
        <taxon>Chromadorea</taxon>
        <taxon>Rhabditida</taxon>
        <taxon>Tylenchina</taxon>
        <taxon>Panagrolaimomorpha</taxon>
        <taxon>Strongyloidoidea</taxon>
        <taxon>Steinernematidae</taxon>
        <taxon>Steinernema</taxon>
    </lineage>
</organism>
<dbReference type="AlphaFoldDB" id="A0AA39HNT5"/>
<comment type="caution">
    <text evidence="13">The sequence shown here is derived from an EMBL/GenBank/DDBJ whole genome shotgun (WGS) entry which is preliminary data.</text>
</comment>
<evidence type="ECO:0000256" key="6">
    <source>
        <dbReference type="ARBA" id="ARBA00051245"/>
    </source>
</evidence>
<dbReference type="PRINTS" id="PR00401">
    <property type="entry name" value="SH2DOMAIN"/>
</dbReference>
<dbReference type="Gene3D" id="3.30.200.20">
    <property type="entry name" value="Phosphorylase Kinase, domain 1"/>
    <property type="match status" value="1"/>
</dbReference>
<dbReference type="EC" id="2.7.10.2" evidence="9"/>
<dbReference type="Pfam" id="PF00017">
    <property type="entry name" value="SH2"/>
    <property type="match status" value="1"/>
</dbReference>
<dbReference type="CDD" id="cd00192">
    <property type="entry name" value="PTKc"/>
    <property type="match status" value="1"/>
</dbReference>
<evidence type="ECO:0000259" key="12">
    <source>
        <dbReference type="PROSITE" id="PS50011"/>
    </source>
</evidence>
<accession>A0AA39HNT5</accession>
<comment type="similarity">
    <text evidence="9">Belongs to the protein kinase superfamily. Tyr protein kinase family.</text>
</comment>
<dbReference type="PROSITE" id="PS00107">
    <property type="entry name" value="PROTEIN_KINASE_ATP"/>
    <property type="match status" value="1"/>
</dbReference>
<dbReference type="GO" id="GO:0005524">
    <property type="term" value="F:ATP binding"/>
    <property type="evidence" value="ECO:0007669"/>
    <property type="project" value="UniProtKB-UniRule"/>
</dbReference>
<feature type="compositionally biased region" description="Basic residues" evidence="10">
    <location>
        <begin position="418"/>
        <end position="432"/>
    </location>
</feature>
<keyword evidence="4 8" id="KW-0067">ATP-binding</keyword>
<keyword evidence="5 9" id="KW-0829">Tyrosine-protein kinase</keyword>
<dbReference type="InterPro" id="IPR000980">
    <property type="entry name" value="SH2"/>
</dbReference>